<evidence type="ECO:0000259" key="5">
    <source>
        <dbReference type="Pfam" id="PF25785"/>
    </source>
</evidence>
<dbReference type="InterPro" id="IPR057974">
    <property type="entry name" value="NUA/TPR/MLP1-2-like_dom"/>
</dbReference>
<dbReference type="Pfam" id="PF25785">
    <property type="entry name" value="TPR"/>
    <property type="match status" value="1"/>
</dbReference>
<dbReference type="AlphaFoldDB" id="A0A1Y1VVL7"/>
<evidence type="ECO:0000256" key="1">
    <source>
        <dbReference type="ARBA" id="ARBA00004123"/>
    </source>
</evidence>
<keyword evidence="7" id="KW-1185">Reference proteome</keyword>
<comment type="caution">
    <text evidence="6">The sequence shown here is derived from an EMBL/GenBank/DDBJ whole genome shotgun (WGS) entry which is preliminary data.</text>
</comment>
<evidence type="ECO:0000256" key="2">
    <source>
        <dbReference type="ARBA" id="ARBA00023054"/>
    </source>
</evidence>
<dbReference type="GO" id="GO:0006406">
    <property type="term" value="P:mRNA export from nucleus"/>
    <property type="evidence" value="ECO:0007669"/>
    <property type="project" value="TreeGrafter"/>
</dbReference>
<keyword evidence="3" id="KW-0539">Nucleus</keyword>
<dbReference type="PANTHER" id="PTHR18898">
    <property type="entry name" value="NUCLEOPROTEIN TPR-RELATED"/>
    <property type="match status" value="1"/>
</dbReference>
<evidence type="ECO:0000256" key="3">
    <source>
        <dbReference type="ARBA" id="ARBA00023242"/>
    </source>
</evidence>
<feature type="coiled-coil region" evidence="4">
    <location>
        <begin position="27"/>
        <end position="124"/>
    </location>
</feature>
<dbReference type="EMBL" id="MCFG01000468">
    <property type="protein sequence ID" value="ORX65320.1"/>
    <property type="molecule type" value="Genomic_DNA"/>
</dbReference>
<feature type="coiled-coil region" evidence="4">
    <location>
        <begin position="170"/>
        <end position="230"/>
    </location>
</feature>
<dbReference type="GO" id="GO:0017056">
    <property type="term" value="F:structural constituent of nuclear pore"/>
    <property type="evidence" value="ECO:0007669"/>
    <property type="project" value="TreeGrafter"/>
</dbReference>
<keyword evidence="2 4" id="KW-0175">Coiled coil</keyword>
<reference evidence="6 7" key="1">
    <citation type="submission" date="2016-08" db="EMBL/GenBank/DDBJ databases">
        <title>A Parts List for Fungal Cellulosomes Revealed by Comparative Genomics.</title>
        <authorList>
            <consortium name="DOE Joint Genome Institute"/>
            <person name="Haitjema C.H."/>
            <person name="Gilmore S.P."/>
            <person name="Henske J.K."/>
            <person name="Solomon K.V."/>
            <person name="De Groot R."/>
            <person name="Kuo A."/>
            <person name="Mondo S.J."/>
            <person name="Salamov A.A."/>
            <person name="Labutti K."/>
            <person name="Zhao Z."/>
            <person name="Chiniquy J."/>
            <person name="Barry K."/>
            <person name="Brewer H.M."/>
            <person name="Purvine S.O."/>
            <person name="Wright A.T."/>
            <person name="Boxma B."/>
            <person name="Van Alen T."/>
            <person name="Hackstein J.H."/>
            <person name="Baker S.E."/>
            <person name="Grigoriev I.V."/>
            <person name="O'Malley M.A."/>
        </authorList>
    </citation>
    <scope>NUCLEOTIDE SEQUENCE [LARGE SCALE GENOMIC DNA]</scope>
    <source>
        <strain evidence="6 7">S4</strain>
    </source>
</reference>
<dbReference type="STRING" id="1754192.A0A1Y1VVL7"/>
<gene>
    <name evidence="6" type="ORF">BCR32DRAFT_194004</name>
</gene>
<evidence type="ECO:0000256" key="4">
    <source>
        <dbReference type="SAM" id="Coils"/>
    </source>
</evidence>
<dbReference type="GO" id="GO:0005643">
    <property type="term" value="C:nuclear pore"/>
    <property type="evidence" value="ECO:0007669"/>
    <property type="project" value="TreeGrafter"/>
</dbReference>
<evidence type="ECO:0000313" key="6">
    <source>
        <dbReference type="EMBL" id="ORX65320.1"/>
    </source>
</evidence>
<accession>A0A1Y1VVL7</accession>
<dbReference type="Proteomes" id="UP000193944">
    <property type="component" value="Unassembled WGS sequence"/>
</dbReference>
<dbReference type="PANTHER" id="PTHR18898:SF2">
    <property type="entry name" value="NUCLEOPROTEIN TPR"/>
    <property type="match status" value="1"/>
</dbReference>
<feature type="non-terminal residue" evidence="6">
    <location>
        <position position="1"/>
    </location>
</feature>
<name>A0A1Y1VVL7_9FUNG</name>
<feature type="non-terminal residue" evidence="6">
    <location>
        <position position="244"/>
    </location>
</feature>
<feature type="domain" description="NUA/TPR/MLP1-2-like" evidence="5">
    <location>
        <begin position="96"/>
        <end position="189"/>
    </location>
</feature>
<sequence>FNISPTAMSTSELIKSGKTFTEIYAEYAKLQDELRCEKENNERLTECLNSVQKEISERAPLLQQQREDYEKTLYENEELASNLSLVSKECENKKAELESANKKLVSMKRDYDIIKQENEDLSRQIVAIMVEQHGVGENNEFEFNAKSDSEAVINEKLVIAKNVEELHQQNKKLLMVVREVTAKQEELEKELAASKDNTTVEELKEACQLIEALQESQRNFENRISACIKERDMWKRMAEKSGSS</sequence>
<dbReference type="OrthoDB" id="343070at2759"/>
<organism evidence="6 7">
    <name type="scientific">Anaeromyces robustus</name>
    <dbReference type="NCBI Taxonomy" id="1754192"/>
    <lineage>
        <taxon>Eukaryota</taxon>
        <taxon>Fungi</taxon>
        <taxon>Fungi incertae sedis</taxon>
        <taxon>Chytridiomycota</taxon>
        <taxon>Chytridiomycota incertae sedis</taxon>
        <taxon>Neocallimastigomycetes</taxon>
        <taxon>Neocallimastigales</taxon>
        <taxon>Neocallimastigaceae</taxon>
        <taxon>Anaeromyces</taxon>
    </lineage>
</organism>
<reference evidence="6 7" key="2">
    <citation type="submission" date="2016-08" db="EMBL/GenBank/DDBJ databases">
        <title>Pervasive Adenine N6-methylation of Active Genes in Fungi.</title>
        <authorList>
            <consortium name="DOE Joint Genome Institute"/>
            <person name="Mondo S.J."/>
            <person name="Dannebaum R.O."/>
            <person name="Kuo R.C."/>
            <person name="Labutti K."/>
            <person name="Haridas S."/>
            <person name="Kuo A."/>
            <person name="Salamov A."/>
            <person name="Ahrendt S.R."/>
            <person name="Lipzen A."/>
            <person name="Sullivan W."/>
            <person name="Andreopoulos W.B."/>
            <person name="Clum A."/>
            <person name="Lindquist E."/>
            <person name="Daum C."/>
            <person name="Ramamoorthy G.K."/>
            <person name="Gryganskyi A."/>
            <person name="Culley D."/>
            <person name="Magnuson J.K."/>
            <person name="James T.Y."/>
            <person name="O'Malley M.A."/>
            <person name="Stajich J.E."/>
            <person name="Spatafora J.W."/>
            <person name="Visel A."/>
            <person name="Grigoriev I.V."/>
        </authorList>
    </citation>
    <scope>NUCLEOTIDE SEQUENCE [LARGE SCALE GENOMIC DNA]</scope>
    <source>
        <strain evidence="6 7">S4</strain>
    </source>
</reference>
<evidence type="ECO:0000313" key="7">
    <source>
        <dbReference type="Proteomes" id="UP000193944"/>
    </source>
</evidence>
<proteinExistence type="predicted"/>
<comment type="subcellular location">
    <subcellularLocation>
        <location evidence="1">Nucleus</location>
    </subcellularLocation>
</comment>
<protein>
    <recommendedName>
        <fullName evidence="5">NUA/TPR/MLP1-2-like domain-containing protein</fullName>
    </recommendedName>
</protein>